<comment type="pathway">
    <text evidence="2 16">Amino-acid biosynthesis; L-arginine biosynthesis; carbamoyl phosphate from bicarbonate: step 1/1.</text>
</comment>
<feature type="binding site" evidence="16">
    <location>
        <position position="298"/>
    </location>
    <ligand>
        <name>Mn(2+)</name>
        <dbReference type="ChEBI" id="CHEBI:29035"/>
        <label>2</label>
    </ligand>
</feature>
<keyword evidence="7" id="KW-0479">Metal-binding</keyword>
<dbReference type="PANTHER" id="PTHR11405">
    <property type="entry name" value="CARBAMOYLTRANSFERASE FAMILY MEMBER"/>
    <property type="match status" value="1"/>
</dbReference>
<dbReference type="HAMAP" id="MF_01210_B">
    <property type="entry name" value="CPSase_L_chain_B"/>
    <property type="match status" value="1"/>
</dbReference>
<feature type="binding site" evidence="16">
    <location>
        <position position="284"/>
    </location>
    <ligand>
        <name>Mn(2+)</name>
        <dbReference type="ChEBI" id="CHEBI:29035"/>
        <label>1</label>
    </ligand>
</feature>
<evidence type="ECO:0000313" key="20">
    <source>
        <dbReference type="Proteomes" id="UP000008457"/>
    </source>
</evidence>
<dbReference type="RefSeq" id="WP_013781043.1">
    <property type="nucleotide sequence ID" value="NC_015520.1"/>
</dbReference>
<dbReference type="HOGENOM" id="CLU_000513_1_0_9"/>
<keyword evidence="10 16" id="KW-0067">ATP-binding</keyword>
<dbReference type="InterPro" id="IPR013815">
    <property type="entry name" value="ATP_grasp_subdomain_1"/>
</dbReference>
<evidence type="ECO:0000256" key="4">
    <source>
        <dbReference type="ARBA" id="ARBA00022571"/>
    </source>
</evidence>
<feature type="binding site" evidence="16">
    <location>
        <position position="751"/>
    </location>
    <ligand>
        <name>ATP</name>
        <dbReference type="ChEBI" id="CHEBI:30616"/>
        <label>2</label>
    </ligand>
</feature>
<feature type="binding site" evidence="16">
    <location>
        <position position="837"/>
    </location>
    <ligand>
        <name>Mn(2+)</name>
        <dbReference type="ChEBI" id="CHEBI:29035"/>
        <label>4</label>
    </ligand>
</feature>
<dbReference type="GO" id="GO:0004087">
    <property type="term" value="F:carbamoyl-phosphate synthase (ammonia) activity"/>
    <property type="evidence" value="ECO:0007669"/>
    <property type="project" value="UniProtKB-EC"/>
</dbReference>
<dbReference type="Gene3D" id="3.40.50.20">
    <property type="match status" value="2"/>
</dbReference>
<comment type="subunit">
    <text evidence="16">Composed of two chains; the small (or glutamine) chain promotes the hydrolysis of glutamine to ammonia, which is used by the large (or ammonia) chain to synthesize carbamoyl phosphate. Tetramer of heterodimers (alpha,beta)4.</text>
</comment>
<evidence type="ECO:0000256" key="6">
    <source>
        <dbReference type="ARBA" id="ARBA00022605"/>
    </source>
</evidence>
<dbReference type="STRING" id="697281.Mahau_1421"/>
<keyword evidence="9 16" id="KW-0547">Nucleotide-binding</keyword>
<organism evidence="19 20">
    <name type="scientific">Mahella australiensis (strain DSM 15567 / CIP 107919 / 50-1 BON)</name>
    <dbReference type="NCBI Taxonomy" id="697281"/>
    <lineage>
        <taxon>Bacteria</taxon>
        <taxon>Bacillati</taxon>
        <taxon>Bacillota</taxon>
        <taxon>Clostridia</taxon>
        <taxon>Thermoanaerobacterales</taxon>
        <taxon>Thermoanaerobacterales Family IV. Incertae Sedis</taxon>
        <taxon>Mahella</taxon>
    </lineage>
</organism>
<feature type="binding site" evidence="16">
    <location>
        <position position="300"/>
    </location>
    <ligand>
        <name>Mg(2+)</name>
        <dbReference type="ChEBI" id="CHEBI:18420"/>
        <label>2</label>
    </ligand>
</feature>
<dbReference type="SUPFAM" id="SSF52440">
    <property type="entry name" value="PreATP-grasp domain"/>
    <property type="match status" value="2"/>
</dbReference>
<feature type="binding site" evidence="16">
    <location>
        <position position="749"/>
    </location>
    <ligand>
        <name>ATP</name>
        <dbReference type="ChEBI" id="CHEBI:30616"/>
        <label>2</label>
    </ligand>
</feature>
<evidence type="ECO:0000256" key="2">
    <source>
        <dbReference type="ARBA" id="ARBA00005077"/>
    </source>
</evidence>
<feature type="binding site" evidence="16">
    <location>
        <position position="298"/>
    </location>
    <ligand>
        <name>ATP</name>
        <dbReference type="ChEBI" id="CHEBI:30616"/>
        <label>1</label>
    </ligand>
</feature>
<dbReference type="PROSITE" id="PS50975">
    <property type="entry name" value="ATP_GRASP"/>
    <property type="match status" value="2"/>
</dbReference>
<feature type="binding site" evidence="16">
    <location>
        <position position="835"/>
    </location>
    <ligand>
        <name>Mn(2+)</name>
        <dbReference type="ChEBI" id="CHEBI:29035"/>
        <label>3</label>
    </ligand>
</feature>
<reference evidence="20" key="1">
    <citation type="submission" date="2010-11" db="EMBL/GenBank/DDBJ databases">
        <title>The complete genome of Mahella australiensis DSM 15567.</title>
        <authorList>
            <consortium name="US DOE Joint Genome Institute (JGI-PGF)"/>
            <person name="Lucas S."/>
            <person name="Copeland A."/>
            <person name="Lapidus A."/>
            <person name="Bruce D."/>
            <person name="Goodwin L."/>
            <person name="Pitluck S."/>
            <person name="Kyrpides N."/>
            <person name="Mavromatis K."/>
            <person name="Pagani I."/>
            <person name="Ivanova N."/>
            <person name="Teshima H."/>
            <person name="Brettin T."/>
            <person name="Detter J.C."/>
            <person name="Han C."/>
            <person name="Tapia R."/>
            <person name="Land M."/>
            <person name="Hauser L."/>
            <person name="Markowitz V."/>
            <person name="Cheng J.-F."/>
            <person name="Hugenholtz P."/>
            <person name="Woyke T."/>
            <person name="Wu D."/>
            <person name="Spring S."/>
            <person name="Pukall R."/>
            <person name="Steenblock K."/>
            <person name="Schneider S."/>
            <person name="Klenk H.-P."/>
            <person name="Eisen J.A."/>
        </authorList>
    </citation>
    <scope>NUCLEOTIDE SEQUENCE [LARGE SCALE GENOMIC DNA]</scope>
    <source>
        <strain evidence="20">DSM 15567 / CIP 107919 / 50-1 BON</strain>
    </source>
</reference>
<keyword evidence="12 16" id="KW-0665">Pyrimidine biosynthesis</keyword>
<dbReference type="InterPro" id="IPR036897">
    <property type="entry name" value="CarbamoylP_synth_lsu_oligo_sf"/>
</dbReference>
<keyword evidence="11" id="KW-0460">Magnesium</keyword>
<feature type="region of interest" description="Carboxyphosphate synthetic domain" evidence="16">
    <location>
        <begin position="1"/>
        <end position="401"/>
    </location>
</feature>
<evidence type="ECO:0000256" key="9">
    <source>
        <dbReference type="ARBA" id="ARBA00022741"/>
    </source>
</evidence>
<dbReference type="InterPro" id="IPR011607">
    <property type="entry name" value="MGS-like_dom"/>
</dbReference>
<feature type="binding site" evidence="16">
    <location>
        <position position="176"/>
    </location>
    <ligand>
        <name>ATP</name>
        <dbReference type="ChEBI" id="CHEBI:30616"/>
        <label>1</label>
    </ligand>
</feature>
<feature type="binding site" evidence="16">
    <location>
        <position position="129"/>
    </location>
    <ligand>
        <name>ATP</name>
        <dbReference type="ChEBI" id="CHEBI:30616"/>
        <label>1</label>
    </ligand>
</feature>
<accession>F3ZXU4</accession>
<feature type="binding site" evidence="16">
    <location>
        <position position="175"/>
    </location>
    <ligand>
        <name>ATP</name>
        <dbReference type="ChEBI" id="CHEBI:30616"/>
        <label>1</label>
    </ligand>
</feature>
<dbReference type="FunFam" id="1.10.1030.10:FF:000002">
    <property type="entry name" value="Carbamoyl-phosphate synthase large chain"/>
    <property type="match status" value="1"/>
</dbReference>
<feature type="binding site" evidence="16">
    <location>
        <position position="300"/>
    </location>
    <ligand>
        <name>Mn(2+)</name>
        <dbReference type="ChEBI" id="CHEBI:29035"/>
        <label>2</label>
    </ligand>
</feature>
<dbReference type="HAMAP" id="MF_01210_A">
    <property type="entry name" value="CPSase_L_chain_A"/>
    <property type="match status" value="1"/>
</dbReference>
<dbReference type="Gene3D" id="3.30.470.20">
    <property type="entry name" value="ATP-grasp fold, B domain"/>
    <property type="match status" value="2"/>
</dbReference>
<feature type="binding site" evidence="16">
    <location>
        <position position="755"/>
    </location>
    <ligand>
        <name>ATP</name>
        <dbReference type="ChEBI" id="CHEBI:30616"/>
        <label>2</label>
    </ligand>
</feature>
<comment type="similarity">
    <text evidence="3 16">Belongs to the CarB family.</text>
</comment>
<dbReference type="Pfam" id="PF25596">
    <property type="entry name" value="CPSase_L_D1"/>
    <property type="match status" value="2"/>
</dbReference>
<dbReference type="PRINTS" id="PR00098">
    <property type="entry name" value="CPSASE"/>
</dbReference>
<gene>
    <name evidence="16" type="primary">carB</name>
    <name evidence="19" type="ordered locus">Mahau_1421</name>
</gene>
<dbReference type="FunFam" id="3.40.50.20:FF:000002">
    <property type="entry name" value="Carbamoyl-phosphate synthase large chain"/>
    <property type="match status" value="1"/>
</dbReference>
<feature type="domain" description="MGS-like" evidence="18">
    <location>
        <begin position="936"/>
        <end position="1080"/>
    </location>
</feature>
<dbReference type="PANTHER" id="PTHR11405:SF53">
    <property type="entry name" value="CARBAMOYL-PHOSPHATE SYNTHASE [AMMONIA], MITOCHONDRIAL"/>
    <property type="match status" value="1"/>
</dbReference>
<evidence type="ECO:0000256" key="12">
    <source>
        <dbReference type="ARBA" id="ARBA00022975"/>
    </source>
</evidence>
<dbReference type="InterPro" id="IPR005483">
    <property type="entry name" value="CPSase_dom"/>
</dbReference>
<feature type="binding site" evidence="16">
    <location>
        <position position="284"/>
    </location>
    <ligand>
        <name>Mg(2+)</name>
        <dbReference type="ChEBI" id="CHEBI:18420"/>
        <label>1</label>
    </ligand>
</feature>
<dbReference type="Gene3D" id="1.10.1030.10">
    <property type="entry name" value="Carbamoyl-phosphate synthetase, large subunit oligomerisation domain"/>
    <property type="match status" value="1"/>
</dbReference>
<dbReference type="InterPro" id="IPR011761">
    <property type="entry name" value="ATP-grasp"/>
</dbReference>
<feature type="binding site" evidence="16">
    <location>
        <position position="780"/>
    </location>
    <ligand>
        <name>ATP</name>
        <dbReference type="ChEBI" id="CHEBI:30616"/>
        <label>2</label>
    </ligand>
</feature>
<dbReference type="InterPro" id="IPR005480">
    <property type="entry name" value="CPSase_lsu_oligo"/>
</dbReference>
<dbReference type="OrthoDB" id="9804197at2"/>
<dbReference type="Proteomes" id="UP000008457">
    <property type="component" value="Chromosome"/>
</dbReference>
<feature type="binding site" evidence="16">
    <location>
        <position position="169"/>
    </location>
    <ligand>
        <name>ATP</name>
        <dbReference type="ChEBI" id="CHEBI:30616"/>
        <label>1</label>
    </ligand>
</feature>
<feature type="binding site" evidence="16">
    <location>
        <position position="783"/>
    </location>
    <ligand>
        <name>ATP</name>
        <dbReference type="ChEBI" id="CHEBI:30616"/>
        <label>2</label>
    </ligand>
</feature>
<feature type="binding site" evidence="16">
    <location>
        <position position="298"/>
    </location>
    <ligand>
        <name>Mg(2+)</name>
        <dbReference type="ChEBI" id="CHEBI:18420"/>
        <label>2</label>
    </ligand>
</feature>
<feature type="binding site" evidence="16">
    <location>
        <position position="298"/>
    </location>
    <ligand>
        <name>Mg(2+)</name>
        <dbReference type="ChEBI" id="CHEBI:18420"/>
        <label>1</label>
    </ligand>
</feature>
<dbReference type="GO" id="GO:0004088">
    <property type="term" value="F:carbamoyl-phosphate synthase (glutamine-hydrolyzing) activity"/>
    <property type="evidence" value="ECO:0007669"/>
    <property type="project" value="UniProtKB-UniRule"/>
</dbReference>
<dbReference type="FunFam" id="3.30.470.20:FF:000026">
    <property type="entry name" value="Carbamoyl-phosphate synthase large chain"/>
    <property type="match status" value="1"/>
</dbReference>
<dbReference type="Gene3D" id="3.40.50.1380">
    <property type="entry name" value="Methylglyoxal synthase-like domain"/>
    <property type="match status" value="1"/>
</dbReference>
<feature type="binding site" evidence="16">
    <location>
        <position position="835"/>
    </location>
    <ligand>
        <name>Mg(2+)</name>
        <dbReference type="ChEBI" id="CHEBI:18420"/>
        <label>3</label>
    </ligand>
</feature>
<feature type="binding site" evidence="16">
    <location>
        <position position="835"/>
    </location>
    <ligand>
        <name>Mn(2+)</name>
        <dbReference type="ChEBI" id="CHEBI:29035"/>
        <label>4</label>
    </ligand>
</feature>
<dbReference type="GO" id="GO:0005737">
    <property type="term" value="C:cytoplasm"/>
    <property type="evidence" value="ECO:0007669"/>
    <property type="project" value="TreeGrafter"/>
</dbReference>
<keyword evidence="20" id="KW-1185">Reference proteome</keyword>
<feature type="binding site" evidence="16">
    <location>
        <position position="823"/>
    </location>
    <ligand>
        <name>Mg(2+)</name>
        <dbReference type="ChEBI" id="CHEBI:18420"/>
        <label>3</label>
    </ligand>
</feature>
<dbReference type="PROSITE" id="PS51855">
    <property type="entry name" value="MGS"/>
    <property type="match status" value="1"/>
</dbReference>
<dbReference type="PROSITE" id="PS00866">
    <property type="entry name" value="CPSASE_1"/>
    <property type="match status" value="2"/>
</dbReference>
<dbReference type="GO" id="GO:0044205">
    <property type="term" value="P:'de novo' UMP biosynthetic process"/>
    <property type="evidence" value="ECO:0007669"/>
    <property type="project" value="UniProtKB-UniRule"/>
</dbReference>
<dbReference type="SUPFAM" id="SSF52335">
    <property type="entry name" value="Methylglyoxal synthase-like"/>
    <property type="match status" value="1"/>
</dbReference>
<feature type="binding site" evidence="16">
    <location>
        <position position="242"/>
    </location>
    <ligand>
        <name>ATP</name>
        <dbReference type="ChEBI" id="CHEBI:30616"/>
        <label>1</label>
    </ligand>
</feature>
<comment type="cofactor">
    <cofactor evidence="1">
        <name>Mn(2+)</name>
        <dbReference type="ChEBI" id="CHEBI:29035"/>
    </cofactor>
</comment>
<dbReference type="CDD" id="cd01424">
    <property type="entry name" value="MGS_CPS_II"/>
    <property type="match status" value="1"/>
</dbReference>
<evidence type="ECO:0000256" key="14">
    <source>
        <dbReference type="ARBA" id="ARBA00047359"/>
    </source>
</evidence>
<dbReference type="SMART" id="SM00851">
    <property type="entry name" value="MGS"/>
    <property type="match status" value="1"/>
</dbReference>
<dbReference type="NCBIfam" id="TIGR01369">
    <property type="entry name" value="CPSaseII_lrg"/>
    <property type="match status" value="1"/>
</dbReference>
<feature type="region of interest" description="Allosteric domain" evidence="16">
    <location>
        <begin position="933"/>
        <end position="1080"/>
    </location>
</feature>
<comment type="cofactor">
    <cofactor evidence="16">
        <name>Mg(2+)</name>
        <dbReference type="ChEBI" id="CHEBI:18420"/>
    </cofactor>
    <cofactor evidence="16">
        <name>Mn(2+)</name>
        <dbReference type="ChEBI" id="CHEBI:29035"/>
    </cofactor>
    <text evidence="16">Binds 4 Mg(2+) or Mn(2+) ions per subunit.</text>
</comment>
<dbReference type="KEGG" id="mas:Mahau_1421"/>
<evidence type="ECO:0000259" key="17">
    <source>
        <dbReference type="PROSITE" id="PS50975"/>
    </source>
</evidence>
<dbReference type="InterPro" id="IPR036914">
    <property type="entry name" value="MGS-like_dom_sf"/>
</dbReference>
<keyword evidence="13" id="KW-0464">Manganese</keyword>
<feature type="binding site" evidence="16">
    <location>
        <position position="782"/>
    </location>
    <ligand>
        <name>ATP</name>
        <dbReference type="ChEBI" id="CHEBI:30616"/>
        <label>2</label>
    </ligand>
</feature>
<evidence type="ECO:0000256" key="5">
    <source>
        <dbReference type="ARBA" id="ARBA00022598"/>
    </source>
</evidence>
<feature type="binding site" evidence="16">
    <location>
        <position position="298"/>
    </location>
    <ligand>
        <name>Mn(2+)</name>
        <dbReference type="ChEBI" id="CHEBI:29035"/>
        <label>1</label>
    </ligand>
</feature>
<dbReference type="SMART" id="SM01096">
    <property type="entry name" value="CPSase_L_D3"/>
    <property type="match status" value="1"/>
</dbReference>
<feature type="binding site" evidence="16">
    <location>
        <position position="215"/>
    </location>
    <ligand>
        <name>ATP</name>
        <dbReference type="ChEBI" id="CHEBI:30616"/>
        <label>1</label>
    </ligand>
</feature>
<dbReference type="GO" id="GO:0006541">
    <property type="term" value="P:glutamine metabolic process"/>
    <property type="evidence" value="ECO:0007669"/>
    <property type="project" value="TreeGrafter"/>
</dbReference>
<feature type="binding site" evidence="16">
    <location>
        <position position="835"/>
    </location>
    <ligand>
        <name>ATP</name>
        <dbReference type="ChEBI" id="CHEBI:30616"/>
        <label>2</label>
    </ligand>
</feature>
<dbReference type="AlphaFoldDB" id="F3ZXU4"/>
<dbReference type="EMBL" id="CP002360">
    <property type="protein sequence ID" value="AEE96614.1"/>
    <property type="molecule type" value="Genomic_DNA"/>
</dbReference>
<comment type="pathway">
    <text evidence="16">Pyrimidine metabolism; UMP biosynthesis via de novo pathway; (S)-dihydroorotate from bicarbonate: step 1/3.</text>
</comment>
<dbReference type="FunFam" id="3.30.470.20:FF:000001">
    <property type="entry name" value="Carbamoyl-phosphate synthase large chain"/>
    <property type="match status" value="1"/>
</dbReference>
<feature type="binding site" evidence="16">
    <location>
        <position position="837"/>
    </location>
    <ligand>
        <name>Mg(2+)</name>
        <dbReference type="ChEBI" id="CHEBI:18420"/>
        <label>4</label>
    </ligand>
</feature>
<keyword evidence="6 16" id="KW-0028">Amino-acid biosynthesis</keyword>
<dbReference type="InterPro" id="IPR005479">
    <property type="entry name" value="CPAse_ATP-bd"/>
</dbReference>
<feature type="binding site" evidence="16">
    <location>
        <position position="823"/>
    </location>
    <ligand>
        <name>Mn(2+)</name>
        <dbReference type="ChEBI" id="CHEBI:29035"/>
        <label>3</label>
    </ligand>
</feature>
<evidence type="ECO:0000256" key="15">
    <source>
        <dbReference type="ARBA" id="ARBA00048816"/>
    </source>
</evidence>
<evidence type="ECO:0000256" key="13">
    <source>
        <dbReference type="ARBA" id="ARBA00023211"/>
    </source>
</evidence>
<reference evidence="19 20" key="2">
    <citation type="journal article" date="2011" name="Stand. Genomic Sci.">
        <title>Complete genome sequence of Mahella australiensis type strain (50-1 BON).</title>
        <authorList>
            <person name="Sikorski J."/>
            <person name="Teshima H."/>
            <person name="Nolan M."/>
            <person name="Lucas S."/>
            <person name="Hammon N."/>
            <person name="Deshpande S."/>
            <person name="Cheng J.F."/>
            <person name="Pitluck S."/>
            <person name="Liolios K."/>
            <person name="Pagani I."/>
            <person name="Ivanova N."/>
            <person name="Huntemann M."/>
            <person name="Mavromatis K."/>
            <person name="Ovchinikova G."/>
            <person name="Pati A."/>
            <person name="Tapia R."/>
            <person name="Han C."/>
            <person name="Goodwin L."/>
            <person name="Chen A."/>
            <person name="Palaniappan K."/>
            <person name="Land M."/>
            <person name="Hauser L."/>
            <person name="Ngatchou-Djao O.D."/>
            <person name="Rohde M."/>
            <person name="Pukall R."/>
            <person name="Spring S."/>
            <person name="Abt B."/>
            <person name="Goker M."/>
            <person name="Detter J.C."/>
            <person name="Woyke T."/>
            <person name="Bristow J."/>
            <person name="Markowitz V."/>
            <person name="Hugenholtz P."/>
            <person name="Eisen J.A."/>
            <person name="Kyrpides N.C."/>
            <person name="Klenk H.P."/>
            <person name="Lapidus A."/>
        </authorList>
    </citation>
    <scope>NUCLEOTIDE SEQUENCE [LARGE SCALE GENOMIC DNA]</scope>
    <source>
        <strain evidence="20">DSM 15567 / CIP 107919 / 50-1 BON</strain>
    </source>
</reference>
<dbReference type="InterPro" id="IPR006275">
    <property type="entry name" value="CPSase_lsu"/>
</dbReference>
<sequence>MPKRDDVKKVMVIGSGPIIIGQAAEFDYAGTQACQALKAEGIETVLVNSNPATIMTDTNMADNVYIEPLTVDMIEAIIQREHPDSLLPTLGGQTGLNLAMELAEKGILDKYNIKLLGTSAQSIRKAEDREAFRETMKAIGEPIVDNVIANDLDTALAFARKVGYPVIVRPAYTLGGTGGGIARDEYELRRIASDGLRLSRVHQVIVEPSIAGWKEIEYEVMRDSNGNCITVCNMENIDPVGIHTGDSIVVAPSQTLSDKEYQMLRSASINIINALEIEGGCNVQFALDPNSMDYFVIEVNPRVSRSSALASKATGYPIARVATKIAVGYTLDEIINSVTGKTYACFEPTLDYVVTKIPKWPFDKFVYAEKTLGTRMKATGEVMAISTNLEASLLKAVRSLELGIYSLEVDHIHHLSDEEIKSRVAEISDERLFVVAEALRRGFSMEYIHDITKIDFFFLNKINNIVALEEHIKTLSCDTLDKETLLKAKKMGFADAAIAKWLGMSENEVRQLRKQYGIKAVFKMVDTCAAEFEAVSPYYYSTYDQGDDWRPFDKPKVVVLGSGPIRIGQGIEFDYCSVHCVWALREAGYGTIIINNNPETVSTDFDTSDRLYFEPLTAEDVANVLEAEQPLGVVVQFGGQTAIKLTKPVADMGMPIIGTQPLYIDMAEDREEFDKLLNELNIPRPAGATVFTVQEAMDAANKLGYPVLVRPSYVLGGQGMEIAHSDKDIEEYIGIVNRVKQEHPILVDKYLMGKELEVDAICDGQDILIPGIMEHVERAGVHSGDSISVYPAQNISAKHQDIIVDYTYKLAKALHVIGLVNIQFIVYNDDVYIIEVNPRSSRTVPYISKVTGIPMVNLATRAVMGEKLRDMGYGTGLHPAGEYIAVKVPVFSFDKLPDVEVGLGPEMKSTGEVLGIAKEYSEALYKGLLASGIKLDAVSDGGYVLMTVADADKYELIEIAQAFQDMGYNIVATAGTAHVLNANYVAANVVNKINEGSPNIMDLMLEGKVKFVINTPTKGRQPQRDGFKIRRLAVEQSIPCLTSLDTARALVNSLRLQRQGQKLEPINLKDVEKALLSGAK</sequence>
<evidence type="ECO:0000256" key="16">
    <source>
        <dbReference type="HAMAP-Rule" id="MF_01210"/>
    </source>
</evidence>
<dbReference type="GO" id="GO:0005524">
    <property type="term" value="F:ATP binding"/>
    <property type="evidence" value="ECO:0007669"/>
    <property type="project" value="UniProtKB-UniRule"/>
</dbReference>
<dbReference type="Pfam" id="PF02787">
    <property type="entry name" value="CPSase_L_D3"/>
    <property type="match status" value="1"/>
</dbReference>
<comment type="catalytic activity">
    <reaction evidence="15 16">
        <text>hydrogencarbonate + L-glutamine + 2 ATP + H2O = carbamoyl phosphate + L-glutamate + 2 ADP + phosphate + 2 H(+)</text>
        <dbReference type="Rhea" id="RHEA:18633"/>
        <dbReference type="ChEBI" id="CHEBI:15377"/>
        <dbReference type="ChEBI" id="CHEBI:15378"/>
        <dbReference type="ChEBI" id="CHEBI:17544"/>
        <dbReference type="ChEBI" id="CHEBI:29985"/>
        <dbReference type="ChEBI" id="CHEBI:30616"/>
        <dbReference type="ChEBI" id="CHEBI:43474"/>
        <dbReference type="ChEBI" id="CHEBI:58228"/>
        <dbReference type="ChEBI" id="CHEBI:58359"/>
        <dbReference type="ChEBI" id="CHEBI:456216"/>
        <dbReference type="EC" id="6.3.5.5"/>
    </reaction>
</comment>
<evidence type="ECO:0000256" key="10">
    <source>
        <dbReference type="ARBA" id="ARBA00022840"/>
    </source>
</evidence>
<dbReference type="InterPro" id="IPR016185">
    <property type="entry name" value="PreATP-grasp_dom_sf"/>
</dbReference>
<keyword evidence="5 16" id="KW-0436">Ligase</keyword>
<protein>
    <recommendedName>
        <fullName evidence="16">Carbamoyl phosphate synthase large chain</fullName>
        <ecNumber evidence="16">6.3.4.16</ecNumber>
        <ecNumber evidence="16">6.3.5.5</ecNumber>
    </recommendedName>
    <alternativeName>
        <fullName evidence="16">Carbamoyl phosphate synthetase ammonia chain</fullName>
    </alternativeName>
</protein>
<dbReference type="eggNOG" id="COG0458">
    <property type="taxonomic scope" value="Bacteria"/>
</dbReference>
<evidence type="ECO:0000256" key="1">
    <source>
        <dbReference type="ARBA" id="ARBA00001936"/>
    </source>
</evidence>
<dbReference type="Pfam" id="PF02786">
    <property type="entry name" value="CPSase_L_D2"/>
    <property type="match status" value="2"/>
</dbReference>
<dbReference type="NCBIfam" id="NF009455">
    <property type="entry name" value="PRK12815.1"/>
    <property type="match status" value="1"/>
</dbReference>
<dbReference type="NCBIfam" id="NF003671">
    <property type="entry name" value="PRK05294.1"/>
    <property type="match status" value="1"/>
</dbReference>
<dbReference type="InterPro" id="IPR058047">
    <property type="entry name" value="CPSase_preATP-grasp"/>
</dbReference>
<evidence type="ECO:0000256" key="3">
    <source>
        <dbReference type="ARBA" id="ARBA00009799"/>
    </source>
</evidence>
<comment type="catalytic activity">
    <reaction evidence="14 16">
        <text>hydrogencarbonate + NH4(+) + 2 ATP = carbamoyl phosphate + 2 ADP + phosphate + 2 H(+)</text>
        <dbReference type="Rhea" id="RHEA:18029"/>
        <dbReference type="ChEBI" id="CHEBI:15378"/>
        <dbReference type="ChEBI" id="CHEBI:17544"/>
        <dbReference type="ChEBI" id="CHEBI:28938"/>
        <dbReference type="ChEBI" id="CHEBI:30616"/>
        <dbReference type="ChEBI" id="CHEBI:43474"/>
        <dbReference type="ChEBI" id="CHEBI:58228"/>
        <dbReference type="ChEBI" id="CHEBI:456216"/>
        <dbReference type="EC" id="6.3.4.16"/>
    </reaction>
</comment>
<name>F3ZXU4_MAHA5</name>
<comment type="domain">
    <text evidence="16">The large subunit is composed of 2 ATP-grasp domains that are involved in binding the 2 ATP molecules needed for carbamoyl phosphate synthesis. The N-terminal ATP-grasp domain (referred to as the carboxyphosphate synthetic component) catalyzes the ATP-dependent phosphorylation of hydrogencarbonate to carboxyphosphate and the subsequent nucleophilic attack by ammonia to form a carbamate intermediate. The C-terminal ATP-grasp domain (referred to as the carbamoyl phosphate synthetic component) then catalyzes the phosphorylation of carbamate with the second ATP to form the end product carbamoyl phosphate. The reactive and unstable enzyme intermediates are sequentially channeled from one active site to the next through the interior of the protein over a distance of at least 96 A.</text>
</comment>
<evidence type="ECO:0000256" key="11">
    <source>
        <dbReference type="ARBA" id="ARBA00022842"/>
    </source>
</evidence>
<proteinExistence type="inferred from homology"/>
<keyword evidence="4 16" id="KW-0055">Arginine biosynthesis</keyword>
<dbReference type="FunFam" id="3.40.50.20:FF:000001">
    <property type="entry name" value="Carbamoyl-phosphate synthase large chain"/>
    <property type="match status" value="1"/>
</dbReference>
<feature type="region of interest" description="Carbamoyl phosphate synthetic domain" evidence="16">
    <location>
        <begin position="550"/>
        <end position="932"/>
    </location>
</feature>
<dbReference type="InterPro" id="IPR033937">
    <property type="entry name" value="MGS_CPS_CarB"/>
</dbReference>
<feature type="domain" description="ATP-grasp" evidence="17">
    <location>
        <begin position="133"/>
        <end position="327"/>
    </location>
</feature>
<evidence type="ECO:0000259" key="18">
    <source>
        <dbReference type="PROSITE" id="PS51855"/>
    </source>
</evidence>
<dbReference type="EC" id="6.3.5.5" evidence="16"/>
<feature type="binding site" evidence="16">
    <location>
        <position position="243"/>
    </location>
    <ligand>
        <name>ATP</name>
        <dbReference type="ChEBI" id="CHEBI:30616"/>
        <label>1</label>
    </ligand>
</feature>
<feature type="binding site" evidence="16">
    <location>
        <position position="823"/>
    </location>
    <ligand>
        <name>ATP</name>
        <dbReference type="ChEBI" id="CHEBI:30616"/>
        <label>2</label>
    </ligand>
</feature>
<dbReference type="SUPFAM" id="SSF56059">
    <property type="entry name" value="Glutathione synthetase ATP-binding domain-like"/>
    <property type="match status" value="2"/>
</dbReference>
<feature type="binding site" evidence="16">
    <location>
        <position position="284"/>
    </location>
    <ligand>
        <name>ATP</name>
        <dbReference type="ChEBI" id="CHEBI:30616"/>
        <label>1</label>
    </ligand>
</feature>
<evidence type="ECO:0000313" key="19">
    <source>
        <dbReference type="EMBL" id="AEE96614.1"/>
    </source>
</evidence>
<feature type="domain" description="ATP-grasp" evidence="17">
    <location>
        <begin position="674"/>
        <end position="864"/>
    </location>
</feature>
<dbReference type="UniPathway" id="UPA00070">
    <property type="reaction ID" value="UER00115"/>
</dbReference>
<evidence type="ECO:0000256" key="8">
    <source>
        <dbReference type="ARBA" id="ARBA00022737"/>
    </source>
</evidence>
<dbReference type="Pfam" id="PF02142">
    <property type="entry name" value="MGS"/>
    <property type="match status" value="1"/>
</dbReference>
<feature type="binding site" evidence="16">
    <location>
        <position position="710"/>
    </location>
    <ligand>
        <name>ATP</name>
        <dbReference type="ChEBI" id="CHEBI:30616"/>
        <label>2</label>
    </ligand>
</feature>
<dbReference type="UniPathway" id="UPA00068">
    <property type="reaction ID" value="UER00171"/>
</dbReference>
<dbReference type="GO" id="GO:0046872">
    <property type="term" value="F:metal ion binding"/>
    <property type="evidence" value="ECO:0007669"/>
    <property type="project" value="UniProtKB-KW"/>
</dbReference>
<feature type="binding site" evidence="16">
    <location>
        <position position="835"/>
    </location>
    <ligand>
        <name>Mg(2+)</name>
        <dbReference type="ChEBI" id="CHEBI:18420"/>
        <label>4</label>
    </ligand>
</feature>
<keyword evidence="8 16" id="KW-0677">Repeat</keyword>
<dbReference type="GO" id="GO:0006526">
    <property type="term" value="P:L-arginine biosynthetic process"/>
    <property type="evidence" value="ECO:0007669"/>
    <property type="project" value="UniProtKB-UniRule"/>
</dbReference>
<comment type="function">
    <text evidence="16">Large subunit of the glutamine-dependent carbamoyl phosphate synthetase (CPSase). CPSase catalyzes the formation of carbamoyl phosphate from the ammonia moiety of glutamine, carbonate, and phosphate donated by ATP, constituting the first step of 2 biosynthetic pathways, one leading to arginine and/or urea and the other to pyrimidine nucleotides. The large subunit (synthetase) binds the substrates ammonia (free or transferred from glutamine from the small subunit), hydrogencarbonate and ATP and carries out an ATP-coupled ligase reaction, activating hydrogencarbonate by forming carboxy phosphate which reacts with ammonia to form carbamoyl phosphate.</text>
</comment>
<comment type="caution">
    <text evidence="16">Lacks conserved residue(s) required for the propagation of feature annotation.</text>
</comment>
<feature type="binding site" evidence="16">
    <location>
        <position position="781"/>
    </location>
    <ligand>
        <name>ATP</name>
        <dbReference type="ChEBI" id="CHEBI:30616"/>
        <label>2</label>
    </ligand>
</feature>
<dbReference type="SUPFAM" id="SSF48108">
    <property type="entry name" value="Carbamoyl phosphate synthetase, large subunit connection domain"/>
    <property type="match status" value="1"/>
</dbReference>
<evidence type="ECO:0000256" key="7">
    <source>
        <dbReference type="ARBA" id="ARBA00022723"/>
    </source>
</evidence>
<dbReference type="Gene3D" id="3.30.1490.20">
    <property type="entry name" value="ATP-grasp fold, A domain"/>
    <property type="match status" value="1"/>
</dbReference>
<dbReference type="PROSITE" id="PS00867">
    <property type="entry name" value="CPSASE_2"/>
    <property type="match status" value="2"/>
</dbReference>
<dbReference type="EC" id="6.3.4.16" evidence="16"/>
<feature type="binding site" evidence="16">
    <location>
        <position position="241"/>
    </location>
    <ligand>
        <name>ATP</name>
        <dbReference type="ChEBI" id="CHEBI:30616"/>
        <label>1</label>
    </ligand>
</feature>
<feature type="binding site" evidence="16">
    <location>
        <position position="210"/>
    </location>
    <ligand>
        <name>ATP</name>
        <dbReference type="ChEBI" id="CHEBI:30616"/>
        <label>1</label>
    </ligand>
</feature>